<sequence length="230" mass="24984">MRVSTHLPLPILLGVFATSAHANWNIRSTEDFPAPTSVEDREALEDCLFTSNQILRSQPTPPPELREYSHRAANDAGNDNYYVTATDPIERLDPKSVCSVFLGIPTRQLSMLPSELSTVFSTYREAKSSWIAQVKPKVSEFSQGCIEVLGTTIVVEYLQEFVTELGDCMTNFESIYGTFVHTGEWKPVSTPVSTSVTTTSSTAAGARETGYMVPVLGVVGAAAWAGAALV</sequence>
<proteinExistence type="predicted"/>
<evidence type="ECO:0000313" key="2">
    <source>
        <dbReference type="EMBL" id="KAK0668403.1"/>
    </source>
</evidence>
<accession>A0AA40DAZ2</accession>
<name>A0AA40DAZ2_9PEZI</name>
<gene>
    <name evidence="2" type="ORF">QBC41DRAFT_303479</name>
</gene>
<organism evidence="2 3">
    <name type="scientific">Cercophora samala</name>
    <dbReference type="NCBI Taxonomy" id="330535"/>
    <lineage>
        <taxon>Eukaryota</taxon>
        <taxon>Fungi</taxon>
        <taxon>Dikarya</taxon>
        <taxon>Ascomycota</taxon>
        <taxon>Pezizomycotina</taxon>
        <taxon>Sordariomycetes</taxon>
        <taxon>Sordariomycetidae</taxon>
        <taxon>Sordariales</taxon>
        <taxon>Lasiosphaeriaceae</taxon>
        <taxon>Cercophora</taxon>
    </lineage>
</organism>
<protein>
    <submittedName>
        <fullName evidence="2">Uncharacterized protein</fullName>
    </submittedName>
</protein>
<keyword evidence="3" id="KW-1185">Reference proteome</keyword>
<feature type="chain" id="PRO_5041291013" evidence="1">
    <location>
        <begin position="23"/>
        <end position="230"/>
    </location>
</feature>
<feature type="signal peptide" evidence="1">
    <location>
        <begin position="1"/>
        <end position="22"/>
    </location>
</feature>
<evidence type="ECO:0000313" key="3">
    <source>
        <dbReference type="Proteomes" id="UP001174997"/>
    </source>
</evidence>
<evidence type="ECO:0000256" key="1">
    <source>
        <dbReference type="SAM" id="SignalP"/>
    </source>
</evidence>
<reference evidence="2" key="1">
    <citation type="submission" date="2023-06" db="EMBL/GenBank/DDBJ databases">
        <title>Genome-scale phylogeny and comparative genomics of the fungal order Sordariales.</title>
        <authorList>
            <consortium name="Lawrence Berkeley National Laboratory"/>
            <person name="Hensen N."/>
            <person name="Bonometti L."/>
            <person name="Westerberg I."/>
            <person name="Brannstrom I.O."/>
            <person name="Guillou S."/>
            <person name="Cros-Aarteil S."/>
            <person name="Calhoun S."/>
            <person name="Haridas S."/>
            <person name="Kuo A."/>
            <person name="Mondo S."/>
            <person name="Pangilinan J."/>
            <person name="Riley R."/>
            <person name="Labutti K."/>
            <person name="Andreopoulos B."/>
            <person name="Lipzen A."/>
            <person name="Chen C."/>
            <person name="Yanf M."/>
            <person name="Daum C."/>
            <person name="Ng V."/>
            <person name="Clum A."/>
            <person name="Steindorff A."/>
            <person name="Ohm R."/>
            <person name="Martin F."/>
            <person name="Silar P."/>
            <person name="Natvig D."/>
            <person name="Lalanne C."/>
            <person name="Gautier V."/>
            <person name="Ament-Velasquez S.L."/>
            <person name="Kruys A."/>
            <person name="Hutchinson M.I."/>
            <person name="Powell A.J."/>
            <person name="Barry K."/>
            <person name="Miller A.N."/>
            <person name="Grigoriev I.V."/>
            <person name="Debuchy R."/>
            <person name="Gladieux P."/>
            <person name="Thoren M.H."/>
            <person name="Johannesson H."/>
        </authorList>
    </citation>
    <scope>NUCLEOTIDE SEQUENCE</scope>
    <source>
        <strain evidence="2">CBS 307.81</strain>
    </source>
</reference>
<dbReference type="AlphaFoldDB" id="A0AA40DAZ2"/>
<comment type="caution">
    <text evidence="2">The sequence shown here is derived from an EMBL/GenBank/DDBJ whole genome shotgun (WGS) entry which is preliminary data.</text>
</comment>
<dbReference type="EMBL" id="JAULSY010000057">
    <property type="protein sequence ID" value="KAK0668403.1"/>
    <property type="molecule type" value="Genomic_DNA"/>
</dbReference>
<keyword evidence="1" id="KW-0732">Signal</keyword>
<dbReference type="Proteomes" id="UP001174997">
    <property type="component" value="Unassembled WGS sequence"/>
</dbReference>